<protein>
    <submittedName>
        <fullName evidence="4">Flagellin protein FlaA</fullName>
    </submittedName>
</protein>
<evidence type="ECO:0000313" key="4">
    <source>
        <dbReference type="EMBL" id="VAV87342.1"/>
    </source>
</evidence>
<proteinExistence type="predicted"/>
<dbReference type="GO" id="GO:0005198">
    <property type="term" value="F:structural molecule activity"/>
    <property type="evidence" value="ECO:0007669"/>
    <property type="project" value="InterPro"/>
</dbReference>
<keyword evidence="4" id="KW-0966">Cell projection</keyword>
<evidence type="ECO:0000259" key="2">
    <source>
        <dbReference type="Pfam" id="PF00669"/>
    </source>
</evidence>
<reference evidence="4" key="1">
    <citation type="submission" date="2018-06" db="EMBL/GenBank/DDBJ databases">
        <authorList>
            <person name="Zhirakovskaya E."/>
        </authorList>
    </citation>
    <scope>NUCLEOTIDE SEQUENCE</scope>
</reference>
<evidence type="ECO:0000259" key="3">
    <source>
        <dbReference type="Pfam" id="PF00700"/>
    </source>
</evidence>
<dbReference type="InterPro" id="IPR001029">
    <property type="entry name" value="Flagellin_N"/>
</dbReference>
<dbReference type="SUPFAM" id="SSF64518">
    <property type="entry name" value="Phase 1 flagellin"/>
    <property type="match status" value="1"/>
</dbReference>
<name>A0A3B0R4B1_9ZZZZ</name>
<dbReference type="PRINTS" id="PR00207">
    <property type="entry name" value="FLAGELLIN"/>
</dbReference>
<feature type="domain" description="Flagellin C-terminal" evidence="3">
    <location>
        <begin position="189"/>
        <end position="274"/>
    </location>
</feature>
<keyword evidence="4" id="KW-0969">Cilium</keyword>
<dbReference type="PANTHER" id="PTHR42792">
    <property type="entry name" value="FLAGELLIN"/>
    <property type="match status" value="1"/>
</dbReference>
<feature type="domain" description="Flagellin N-terminal" evidence="2">
    <location>
        <begin position="5"/>
        <end position="140"/>
    </location>
</feature>
<dbReference type="GO" id="GO:0009288">
    <property type="term" value="C:bacterial-type flagellum"/>
    <property type="evidence" value="ECO:0007669"/>
    <property type="project" value="InterPro"/>
</dbReference>
<dbReference type="InterPro" id="IPR001492">
    <property type="entry name" value="Flagellin"/>
</dbReference>
<keyword evidence="4" id="KW-0282">Flagellum</keyword>
<dbReference type="EMBL" id="UOED01000025">
    <property type="protein sequence ID" value="VAV87342.1"/>
    <property type="molecule type" value="Genomic_DNA"/>
</dbReference>
<organism evidence="4">
    <name type="scientific">hydrothermal vent metagenome</name>
    <dbReference type="NCBI Taxonomy" id="652676"/>
    <lineage>
        <taxon>unclassified sequences</taxon>
        <taxon>metagenomes</taxon>
        <taxon>ecological metagenomes</taxon>
    </lineage>
</organism>
<evidence type="ECO:0000256" key="1">
    <source>
        <dbReference type="ARBA" id="ARBA00023143"/>
    </source>
</evidence>
<dbReference type="InterPro" id="IPR046358">
    <property type="entry name" value="Flagellin_C"/>
</dbReference>
<accession>A0A3B0R4B1</accession>
<dbReference type="Pfam" id="PF00700">
    <property type="entry name" value="Flagellin_C"/>
    <property type="match status" value="1"/>
</dbReference>
<dbReference type="Pfam" id="PF00669">
    <property type="entry name" value="Flagellin_N"/>
    <property type="match status" value="1"/>
</dbReference>
<dbReference type="AlphaFoldDB" id="A0A3B0R4B1"/>
<dbReference type="Gene3D" id="1.20.1330.10">
    <property type="entry name" value="f41 fragment of flagellin, N-terminal domain"/>
    <property type="match status" value="1"/>
</dbReference>
<gene>
    <name evidence="4" type="ORF">MNBD_ALPHA02-1886</name>
</gene>
<sequence>MAFSVNTNASALSALLNLNSTTRDLEQTQTRINTGLKISSAKDNAAIFSIAQKLRADLRGYSAVKQSLDRSISTTDIALAAAGAISDLLIEMKEKSVAAADAGLDPTSRTALNEDFQALRDQISIIVANAEFNGTNLIDGGTDAIVAITNPNATQTITIAHQNLTLGGGNVTITAAQTITTQTLAATALTNIDNSLALVNAVLTKLGAGGKSLESQRAFADKISDTIQVGIGNLVDANMAKESANLQSLQVKQQLGIQALSIANQAPQSILSLFSGR</sequence>
<keyword evidence="1" id="KW-0975">Bacterial flagellum</keyword>
<dbReference type="PANTHER" id="PTHR42792:SF2">
    <property type="entry name" value="FLAGELLIN"/>
    <property type="match status" value="1"/>
</dbReference>